<reference evidence="1 2" key="2">
    <citation type="submission" date="2014-09" db="EMBL/GenBank/DDBJ databases">
        <authorList>
            <consortium name="NBRP consortium"/>
            <person name="Sawabe T."/>
            <person name="Meirelles P."/>
            <person name="Nakanishi M."/>
            <person name="Sayaka M."/>
            <person name="Hattori M."/>
            <person name="Ohkuma M."/>
        </authorList>
    </citation>
    <scope>NUCLEOTIDE SEQUENCE [LARGE SCALE GENOMIC DNA]</scope>
    <source>
        <strain evidence="2">JCM19235</strain>
    </source>
</reference>
<dbReference type="AlphaFoldDB" id="A0A090S5U5"/>
<keyword evidence="1" id="KW-0282">Flagellum</keyword>
<accession>A0A090S5U5</accession>
<reference evidence="1 2" key="1">
    <citation type="submission" date="2014-09" db="EMBL/GenBank/DDBJ databases">
        <title>Vibrio maritimus JCM 19235. (C45) whole genome shotgun sequence.</title>
        <authorList>
            <person name="Sawabe T."/>
            <person name="Meirelles P."/>
            <person name="Nakanishi M."/>
            <person name="Sayaka M."/>
            <person name="Hattori M."/>
            <person name="Ohkuma M."/>
        </authorList>
    </citation>
    <scope>NUCLEOTIDE SEQUENCE [LARGE SCALE GENOMIC DNA]</scope>
    <source>
        <strain evidence="2">JCM19235</strain>
    </source>
</reference>
<comment type="caution">
    <text evidence="1">The sequence shown here is derived from an EMBL/GenBank/DDBJ whole genome shotgun (WGS) entry which is preliminary data.</text>
</comment>
<keyword evidence="2" id="KW-1185">Reference proteome</keyword>
<evidence type="ECO:0000313" key="1">
    <source>
        <dbReference type="EMBL" id="GAL23085.1"/>
    </source>
</evidence>
<dbReference type="InterPro" id="IPR011006">
    <property type="entry name" value="CheY-like_superfamily"/>
</dbReference>
<sequence>MPVLLMTAYANIEDAVAAMKEGAIDYMAKLLRLKYCSIW</sequence>
<dbReference type="SUPFAM" id="SSF52172">
    <property type="entry name" value="CheY-like"/>
    <property type="match status" value="1"/>
</dbReference>
<name>A0A090S5U5_9VIBR</name>
<keyword evidence="1" id="KW-0966">Cell projection</keyword>
<dbReference type="EMBL" id="BBMR01000018">
    <property type="protein sequence ID" value="GAL23085.1"/>
    <property type="molecule type" value="Genomic_DNA"/>
</dbReference>
<gene>
    <name evidence="1" type="ORF">JCM19235_560</name>
</gene>
<evidence type="ECO:0000313" key="2">
    <source>
        <dbReference type="Proteomes" id="UP000029228"/>
    </source>
</evidence>
<organism evidence="1 2">
    <name type="scientific">Vibrio maritimus</name>
    <dbReference type="NCBI Taxonomy" id="990268"/>
    <lineage>
        <taxon>Bacteria</taxon>
        <taxon>Pseudomonadati</taxon>
        <taxon>Pseudomonadota</taxon>
        <taxon>Gammaproteobacteria</taxon>
        <taxon>Vibrionales</taxon>
        <taxon>Vibrionaceae</taxon>
        <taxon>Vibrio</taxon>
    </lineage>
</organism>
<protein>
    <submittedName>
        <fullName evidence="1">Flagellar regulatory protein FleQ</fullName>
    </submittedName>
</protein>
<dbReference type="Proteomes" id="UP000029228">
    <property type="component" value="Unassembled WGS sequence"/>
</dbReference>
<keyword evidence="1" id="KW-0969">Cilium</keyword>
<dbReference type="STRING" id="990268.JCM19235_560"/>
<dbReference type="Gene3D" id="3.40.50.2300">
    <property type="match status" value="1"/>
</dbReference>
<proteinExistence type="predicted"/>